<evidence type="ECO:0000256" key="1">
    <source>
        <dbReference type="ARBA" id="ARBA00008857"/>
    </source>
</evidence>
<dbReference type="InterPro" id="IPR025166">
    <property type="entry name" value="Integrase_DNA_bind_dom"/>
</dbReference>
<evidence type="ECO:0000313" key="6">
    <source>
        <dbReference type="EMBL" id="MDO3658379.1"/>
    </source>
</evidence>
<keyword evidence="4" id="KW-0233">DNA recombination</keyword>
<evidence type="ECO:0000259" key="5">
    <source>
        <dbReference type="PROSITE" id="PS51898"/>
    </source>
</evidence>
<sequence length="411" mass="47189">MAAVKLSDVKIKTLKPKDKVYRILDADRLYIEIRPTGAKVWRFKFVFQGKESSMSLGEYPSISLADARALKDEMRAKLAKGIHPVEDRKNIKAQALAETLNTFDSIAEEFKLKRMSTKSEIYQGKFDVALTKDISPIIGKKNVSDVTAADVLKILNNTVDRVVKESNGRFTGASAALENRRFLGAVIRYAIATLRAENDPTYAVRDVIKRPRVNHARALTKEERYKARTSLPKYNGTQTVKNAGFILLYTMLRAIEIRKMQWHWIDFENRLIRFPEEAMKKDRIHVLPISDQVFNVLKQQYEISGDQVLVFPAIYSKKNEGMLAKETLNSMLEYIGLKGVTTHDFRATASTLLYEKGYEEAWVEKQLAHAESNRTKASYDHSKHLKPRRKMMQDWADIVDSWKDQQNVQPN</sequence>
<dbReference type="InterPro" id="IPR038488">
    <property type="entry name" value="Integrase_DNA-bd_sf"/>
</dbReference>
<dbReference type="Pfam" id="PF22022">
    <property type="entry name" value="Phage_int_M"/>
    <property type="match status" value="1"/>
</dbReference>
<feature type="domain" description="Tyr recombinase" evidence="5">
    <location>
        <begin position="214"/>
        <end position="392"/>
    </location>
</feature>
<organism evidence="6 7">
    <name type="scientific">Acinetobacter genomosp. 15BJ</name>
    <dbReference type="NCBI Taxonomy" id="106651"/>
    <lineage>
        <taxon>Bacteria</taxon>
        <taxon>Pseudomonadati</taxon>
        <taxon>Pseudomonadota</taxon>
        <taxon>Gammaproteobacteria</taxon>
        <taxon>Moraxellales</taxon>
        <taxon>Moraxellaceae</taxon>
        <taxon>Acinetobacter</taxon>
    </lineage>
</organism>
<dbReference type="PROSITE" id="PS51898">
    <property type="entry name" value="TYR_RECOMBINASE"/>
    <property type="match status" value="1"/>
</dbReference>
<dbReference type="InterPro" id="IPR053876">
    <property type="entry name" value="Phage_int_M"/>
</dbReference>
<dbReference type="Proteomes" id="UP001168902">
    <property type="component" value="Unassembled WGS sequence"/>
</dbReference>
<dbReference type="InterPro" id="IPR013762">
    <property type="entry name" value="Integrase-like_cat_sf"/>
</dbReference>
<keyword evidence="3" id="KW-0238">DNA-binding</keyword>
<dbReference type="PANTHER" id="PTHR30629">
    <property type="entry name" value="PROPHAGE INTEGRASE"/>
    <property type="match status" value="1"/>
</dbReference>
<evidence type="ECO:0000256" key="4">
    <source>
        <dbReference type="ARBA" id="ARBA00023172"/>
    </source>
</evidence>
<dbReference type="Pfam" id="PF13356">
    <property type="entry name" value="Arm-DNA-bind_3"/>
    <property type="match status" value="1"/>
</dbReference>
<dbReference type="InterPro" id="IPR050808">
    <property type="entry name" value="Phage_Integrase"/>
</dbReference>
<dbReference type="Gene3D" id="3.30.160.390">
    <property type="entry name" value="Integrase, DNA-binding domain"/>
    <property type="match status" value="1"/>
</dbReference>
<reference evidence="6 7" key="1">
    <citation type="submission" date="2023-07" db="EMBL/GenBank/DDBJ databases">
        <title>A novel proteolytic Acinetobacter species.</title>
        <authorList>
            <person name="Nemec A."/>
            <person name="Radolfova-Krizova L."/>
        </authorList>
    </citation>
    <scope>NUCLEOTIDE SEQUENCE [LARGE SCALE GENOMIC DNA]</scope>
    <source>
        <strain evidence="6 7">NIPH 1865</strain>
    </source>
</reference>
<gene>
    <name evidence="6" type="ORF">Q3V53_14465</name>
</gene>
<dbReference type="InterPro" id="IPR002104">
    <property type="entry name" value="Integrase_catalytic"/>
</dbReference>
<proteinExistence type="inferred from homology"/>
<evidence type="ECO:0000313" key="7">
    <source>
        <dbReference type="Proteomes" id="UP001168902"/>
    </source>
</evidence>
<dbReference type="EMBL" id="JAUMJH010000037">
    <property type="protein sequence ID" value="MDO3658379.1"/>
    <property type="molecule type" value="Genomic_DNA"/>
</dbReference>
<dbReference type="PANTHER" id="PTHR30629:SF2">
    <property type="entry name" value="PROPHAGE INTEGRASE INTS-RELATED"/>
    <property type="match status" value="1"/>
</dbReference>
<dbReference type="Gene3D" id="1.10.443.10">
    <property type="entry name" value="Intergrase catalytic core"/>
    <property type="match status" value="1"/>
</dbReference>
<comment type="caution">
    <text evidence="6">The sequence shown here is derived from an EMBL/GenBank/DDBJ whole genome shotgun (WGS) entry which is preliminary data.</text>
</comment>
<name>A0ABT8UZ87_9GAMM</name>
<comment type="similarity">
    <text evidence="1">Belongs to the 'phage' integrase family.</text>
</comment>
<keyword evidence="2" id="KW-0229">DNA integration</keyword>
<dbReference type="InterPro" id="IPR010998">
    <property type="entry name" value="Integrase_recombinase_N"/>
</dbReference>
<keyword evidence="7" id="KW-1185">Reference proteome</keyword>
<evidence type="ECO:0000256" key="2">
    <source>
        <dbReference type="ARBA" id="ARBA00022908"/>
    </source>
</evidence>
<accession>A0ABT8UZ87</accession>
<protein>
    <submittedName>
        <fullName evidence="6">Tyrosine-type recombinase/integrase</fullName>
    </submittedName>
</protein>
<dbReference type="SUPFAM" id="SSF56349">
    <property type="entry name" value="DNA breaking-rejoining enzymes"/>
    <property type="match status" value="1"/>
</dbReference>
<dbReference type="Pfam" id="PF00589">
    <property type="entry name" value="Phage_integrase"/>
    <property type="match status" value="1"/>
</dbReference>
<dbReference type="InterPro" id="IPR011010">
    <property type="entry name" value="DNA_brk_join_enz"/>
</dbReference>
<dbReference type="CDD" id="cd00801">
    <property type="entry name" value="INT_P4_C"/>
    <property type="match status" value="1"/>
</dbReference>
<dbReference type="Gene3D" id="1.10.150.130">
    <property type="match status" value="1"/>
</dbReference>
<evidence type="ECO:0000256" key="3">
    <source>
        <dbReference type="ARBA" id="ARBA00023125"/>
    </source>
</evidence>
<dbReference type="RefSeq" id="WP_302897654.1">
    <property type="nucleotide sequence ID" value="NZ_JAUMJH010000037.1"/>
</dbReference>